<dbReference type="OrthoDB" id="2826597at2759"/>
<accession>A0A8H6Y904</accession>
<evidence type="ECO:0000313" key="2">
    <source>
        <dbReference type="Proteomes" id="UP000620124"/>
    </source>
</evidence>
<evidence type="ECO:0000313" key="1">
    <source>
        <dbReference type="EMBL" id="KAF7354034.1"/>
    </source>
</evidence>
<sequence>MPNLQYLEASPILVPLIDAYQLREVRLVWYPWQISYVEQTILAIKSMTHNDIPFIASHDFFGLDACFNIVESVSRHLPHTRILRMRRIGQYNELQPLDNALISPITEYLSRFPGLVYFGMENRYRVMLGPPRSTADRAVAEAWGNACPTLEACCLSNSAWVKLNGAWTVAPLEQFYALMDTMHMEIRTPIMI</sequence>
<protein>
    <submittedName>
        <fullName evidence="1">Uncharacterized protein</fullName>
    </submittedName>
</protein>
<reference evidence="1" key="1">
    <citation type="submission" date="2020-05" db="EMBL/GenBank/DDBJ databases">
        <title>Mycena genomes resolve the evolution of fungal bioluminescence.</title>
        <authorList>
            <person name="Tsai I.J."/>
        </authorList>
    </citation>
    <scope>NUCLEOTIDE SEQUENCE</scope>
    <source>
        <strain evidence="1">CCC161011</strain>
    </source>
</reference>
<comment type="caution">
    <text evidence="1">The sequence shown here is derived from an EMBL/GenBank/DDBJ whole genome shotgun (WGS) entry which is preliminary data.</text>
</comment>
<organism evidence="1 2">
    <name type="scientific">Mycena venus</name>
    <dbReference type="NCBI Taxonomy" id="2733690"/>
    <lineage>
        <taxon>Eukaryota</taxon>
        <taxon>Fungi</taxon>
        <taxon>Dikarya</taxon>
        <taxon>Basidiomycota</taxon>
        <taxon>Agaricomycotina</taxon>
        <taxon>Agaricomycetes</taxon>
        <taxon>Agaricomycetidae</taxon>
        <taxon>Agaricales</taxon>
        <taxon>Marasmiineae</taxon>
        <taxon>Mycenaceae</taxon>
        <taxon>Mycena</taxon>
    </lineage>
</organism>
<dbReference type="EMBL" id="JACAZI010000008">
    <property type="protein sequence ID" value="KAF7354034.1"/>
    <property type="molecule type" value="Genomic_DNA"/>
</dbReference>
<gene>
    <name evidence="1" type="ORF">MVEN_01090300</name>
</gene>
<dbReference type="AlphaFoldDB" id="A0A8H6Y904"/>
<keyword evidence="2" id="KW-1185">Reference proteome</keyword>
<name>A0A8H6Y904_9AGAR</name>
<dbReference type="Proteomes" id="UP000620124">
    <property type="component" value="Unassembled WGS sequence"/>
</dbReference>
<proteinExistence type="predicted"/>